<accession>A0AAV7SKI3</accession>
<evidence type="ECO:0000313" key="1">
    <source>
        <dbReference type="EMBL" id="KAJ1164584.1"/>
    </source>
</evidence>
<dbReference type="EMBL" id="JANPWB010000008">
    <property type="protein sequence ID" value="KAJ1164584.1"/>
    <property type="molecule type" value="Genomic_DNA"/>
</dbReference>
<organism evidence="1 2">
    <name type="scientific">Pleurodeles waltl</name>
    <name type="common">Iberian ribbed newt</name>
    <dbReference type="NCBI Taxonomy" id="8319"/>
    <lineage>
        <taxon>Eukaryota</taxon>
        <taxon>Metazoa</taxon>
        <taxon>Chordata</taxon>
        <taxon>Craniata</taxon>
        <taxon>Vertebrata</taxon>
        <taxon>Euteleostomi</taxon>
        <taxon>Amphibia</taxon>
        <taxon>Batrachia</taxon>
        <taxon>Caudata</taxon>
        <taxon>Salamandroidea</taxon>
        <taxon>Salamandridae</taxon>
        <taxon>Pleurodelinae</taxon>
        <taxon>Pleurodeles</taxon>
    </lineage>
</organism>
<name>A0AAV7SKI3_PLEWA</name>
<keyword evidence="2" id="KW-1185">Reference proteome</keyword>
<gene>
    <name evidence="1" type="ORF">NDU88_005020</name>
</gene>
<reference evidence="1" key="1">
    <citation type="journal article" date="2022" name="bioRxiv">
        <title>Sequencing and chromosome-scale assembly of the giantPleurodeles waltlgenome.</title>
        <authorList>
            <person name="Brown T."/>
            <person name="Elewa A."/>
            <person name="Iarovenko S."/>
            <person name="Subramanian E."/>
            <person name="Araus A.J."/>
            <person name="Petzold A."/>
            <person name="Susuki M."/>
            <person name="Suzuki K.-i.T."/>
            <person name="Hayashi T."/>
            <person name="Toyoda A."/>
            <person name="Oliveira C."/>
            <person name="Osipova E."/>
            <person name="Leigh N.D."/>
            <person name="Simon A."/>
            <person name="Yun M.H."/>
        </authorList>
    </citation>
    <scope>NUCLEOTIDE SEQUENCE</scope>
    <source>
        <strain evidence="1">20211129_DDA</strain>
        <tissue evidence="1">Liver</tissue>
    </source>
</reference>
<protein>
    <submittedName>
        <fullName evidence="1">Uncharacterized protein</fullName>
    </submittedName>
</protein>
<sequence length="294" mass="33640">MPGAAAAQPFTQDYMDKFVSDIRHEIVSRKVDFKGCTQDLHRDIREVGTQVDDLECTLDSSRKDKEVLWHRITALEDQQIEHQAKQEDLENHSRRKKHLHPGCSSGCEVEYIMAFTRDVTIRRDTENQSLLLDRAYHIAAMAGHPDATPNILTRVHFFQEMEAILRAARGRSRAIPNCETHPPKVWDALLYYSWPNFTDPKAAMKISQKYFAIKVLESTIPASSVGGHLRNNHKLLFTTTPNVLFIYYEAEFCGYLRGRVIPTLEKLLRLTEAISERPGLRQGHLSKFTVPALA</sequence>
<dbReference type="AlphaFoldDB" id="A0AAV7SKI3"/>
<evidence type="ECO:0000313" key="2">
    <source>
        <dbReference type="Proteomes" id="UP001066276"/>
    </source>
</evidence>
<proteinExistence type="predicted"/>
<dbReference type="Proteomes" id="UP001066276">
    <property type="component" value="Chromosome 4_2"/>
</dbReference>
<comment type="caution">
    <text evidence="1">The sequence shown here is derived from an EMBL/GenBank/DDBJ whole genome shotgun (WGS) entry which is preliminary data.</text>
</comment>